<dbReference type="RefSeq" id="WP_377003120.1">
    <property type="nucleotide sequence ID" value="NZ_JBHSGG010000003.1"/>
</dbReference>
<keyword evidence="3" id="KW-1185">Reference proteome</keyword>
<sequence>MTRLEARIGVRGALIAVCLLIVLVAGIDGRPWFALLAFLGALSASVELVSALYTLSRARRRHHPRPRAAH</sequence>
<dbReference type="Proteomes" id="UP001595892">
    <property type="component" value="Unassembled WGS sequence"/>
</dbReference>
<evidence type="ECO:0008006" key="4">
    <source>
        <dbReference type="Google" id="ProtNLM"/>
    </source>
</evidence>
<gene>
    <name evidence="2" type="ORF">ACFO3Q_02905</name>
</gene>
<dbReference type="EMBL" id="JBHSGG010000003">
    <property type="protein sequence ID" value="MFC4727117.1"/>
    <property type="molecule type" value="Genomic_DNA"/>
</dbReference>
<evidence type="ECO:0000256" key="1">
    <source>
        <dbReference type="SAM" id="Phobius"/>
    </source>
</evidence>
<proteinExistence type="predicted"/>
<keyword evidence="1" id="KW-0472">Membrane</keyword>
<name>A0ABV9NFG8_9GAMM</name>
<evidence type="ECO:0000313" key="2">
    <source>
        <dbReference type="EMBL" id="MFC4727117.1"/>
    </source>
</evidence>
<protein>
    <recommendedName>
        <fullName evidence="4">DUF2892 domain-containing protein</fullName>
    </recommendedName>
</protein>
<feature type="transmembrane region" description="Helical" evidence="1">
    <location>
        <begin position="9"/>
        <end position="27"/>
    </location>
</feature>
<keyword evidence="1" id="KW-1133">Transmembrane helix</keyword>
<comment type="caution">
    <text evidence="2">The sequence shown here is derived from an EMBL/GenBank/DDBJ whole genome shotgun (WGS) entry which is preliminary data.</text>
</comment>
<keyword evidence="1" id="KW-0812">Transmembrane</keyword>
<evidence type="ECO:0000313" key="3">
    <source>
        <dbReference type="Proteomes" id="UP001595892"/>
    </source>
</evidence>
<organism evidence="2 3">
    <name type="scientific">Coralloluteibacterium thermophilum</name>
    <dbReference type="NCBI Taxonomy" id="2707049"/>
    <lineage>
        <taxon>Bacteria</taxon>
        <taxon>Pseudomonadati</taxon>
        <taxon>Pseudomonadota</taxon>
        <taxon>Gammaproteobacteria</taxon>
        <taxon>Lysobacterales</taxon>
        <taxon>Lysobacteraceae</taxon>
        <taxon>Coralloluteibacterium</taxon>
    </lineage>
</organism>
<accession>A0ABV9NFG8</accession>
<feature type="transmembrane region" description="Helical" evidence="1">
    <location>
        <begin position="33"/>
        <end position="55"/>
    </location>
</feature>
<reference evidence="3" key="1">
    <citation type="journal article" date="2019" name="Int. J. Syst. Evol. Microbiol.">
        <title>The Global Catalogue of Microorganisms (GCM) 10K type strain sequencing project: providing services to taxonomists for standard genome sequencing and annotation.</title>
        <authorList>
            <consortium name="The Broad Institute Genomics Platform"/>
            <consortium name="The Broad Institute Genome Sequencing Center for Infectious Disease"/>
            <person name="Wu L."/>
            <person name="Ma J."/>
        </authorList>
    </citation>
    <scope>NUCLEOTIDE SEQUENCE [LARGE SCALE GENOMIC DNA]</scope>
    <source>
        <strain evidence="3">CGMCC 1.13574</strain>
    </source>
</reference>